<evidence type="ECO:0000256" key="1">
    <source>
        <dbReference type="ARBA" id="ARBA00011073"/>
    </source>
</evidence>
<dbReference type="InterPro" id="IPR036852">
    <property type="entry name" value="Peptidase_S8/S53_dom_sf"/>
</dbReference>
<dbReference type="InterPro" id="IPR008979">
    <property type="entry name" value="Galactose-bd-like_sf"/>
</dbReference>
<dbReference type="InterPro" id="IPR050131">
    <property type="entry name" value="Peptidase_S8_subtilisin-like"/>
</dbReference>
<dbReference type="Proteomes" id="UP000660680">
    <property type="component" value="Unassembled WGS sequence"/>
</dbReference>
<keyword evidence="2" id="KW-0645">Protease</keyword>
<dbReference type="Pfam" id="PF01483">
    <property type="entry name" value="P_proprotein"/>
    <property type="match status" value="1"/>
</dbReference>
<dbReference type="PANTHER" id="PTHR43806:SF11">
    <property type="entry name" value="CEREVISIN-RELATED"/>
    <property type="match status" value="1"/>
</dbReference>
<keyword evidence="3" id="KW-0378">Hydrolase</keyword>
<dbReference type="InterPro" id="IPR000209">
    <property type="entry name" value="Peptidase_S8/S53_dom"/>
</dbReference>
<dbReference type="InterPro" id="IPR015500">
    <property type="entry name" value="Peptidase_S8_subtilisin-rel"/>
</dbReference>
<dbReference type="Gene3D" id="2.60.120.260">
    <property type="entry name" value="Galactose-binding domain-like"/>
    <property type="match status" value="1"/>
</dbReference>
<evidence type="ECO:0000313" key="8">
    <source>
        <dbReference type="EMBL" id="GGS37227.1"/>
    </source>
</evidence>
<protein>
    <recommendedName>
        <fullName evidence="7">P/Homo B domain-containing protein</fullName>
    </recommendedName>
</protein>
<dbReference type="GO" id="GO:0004252">
    <property type="term" value="F:serine-type endopeptidase activity"/>
    <property type="evidence" value="ECO:0007669"/>
    <property type="project" value="InterPro"/>
</dbReference>
<evidence type="ECO:0000256" key="5">
    <source>
        <dbReference type="PROSITE-ProRule" id="PRU01240"/>
    </source>
</evidence>
<dbReference type="AlphaFoldDB" id="A0A918GIE2"/>
<dbReference type="InterPro" id="IPR015919">
    <property type="entry name" value="Cadherin-like_sf"/>
</dbReference>
<dbReference type="GO" id="GO:0006508">
    <property type="term" value="P:proteolysis"/>
    <property type="evidence" value="ECO:0007669"/>
    <property type="project" value="UniProtKB-KW"/>
</dbReference>
<comment type="similarity">
    <text evidence="1 5">Belongs to the peptidase S8 family.</text>
</comment>
<feature type="domain" description="P/Homo B" evidence="7">
    <location>
        <begin position="533"/>
        <end position="648"/>
    </location>
</feature>
<evidence type="ECO:0000256" key="4">
    <source>
        <dbReference type="ARBA" id="ARBA00022825"/>
    </source>
</evidence>
<dbReference type="SUPFAM" id="SSF49313">
    <property type="entry name" value="Cadherin-like"/>
    <property type="match status" value="1"/>
</dbReference>
<dbReference type="GO" id="GO:0005975">
    <property type="term" value="P:carbohydrate metabolic process"/>
    <property type="evidence" value="ECO:0007669"/>
    <property type="project" value="UniProtKB-ARBA"/>
</dbReference>
<dbReference type="PANTHER" id="PTHR43806">
    <property type="entry name" value="PEPTIDASE S8"/>
    <property type="match status" value="1"/>
</dbReference>
<organism evidence="8 9">
    <name type="scientific">Actinokineospora fastidiosa</name>
    <dbReference type="NCBI Taxonomy" id="1816"/>
    <lineage>
        <taxon>Bacteria</taxon>
        <taxon>Bacillati</taxon>
        <taxon>Actinomycetota</taxon>
        <taxon>Actinomycetes</taxon>
        <taxon>Pseudonocardiales</taxon>
        <taxon>Pseudonocardiaceae</taxon>
        <taxon>Actinokineospora</taxon>
    </lineage>
</organism>
<sequence length="648" mass="66802">MAAALMVSAAAVALPAPAAAAAPSGPGAVLEVKLSAGHGVGALRQALAAPEIAEAKPLFDRLDERLTTLRGNGRASAPGLSRWHRVELAPGVDAEAAARELTALPGVEVAYPQPKAGNPVTPDFSPQQGYADAASSNGIDADYAHTKPGGRGGNVKVVDLEQNWNTQHEDLSKLRLPGALIPNGTPSFDPGSIDHGTAVMGVIGADDNGFGVTGLVPDAGLHYTNVSSQENGYDLANGILAAAAGVGVGDVLLIEQHVYDCGNWAPMEVWPSVYDAIVTAVQSGRHVVEAAGNGNQNLNSSCFGARFPYDRPDSGAIMVGAGAAPGCTSPVRTRLGFSNYGTRVDLQGWGECVTTTGYGGLHGTTPNDLYTAYFSGTSSASPIVASALASLLSVAEANGETLSPARAREILIATGTAQSGLDHIGPLPNLRTAIDHYLADVQLPERIAFPGNRQSEVGETVNLGLQAWDGNDDPLVYAAHNLPPGLSVNTATGVISGTPTTAGTYNVYASATDNSGPISQTSFTWTVVEPPPVVCEANSISYPLPNLQTVNVPIGVEDCGVLAATNSTVEVHITHPYVGDLSIDLKAPDGSVYPLKAANPGDSSDNLHAVYPVDLTEEGVNGVWTLVVRDHDSTDSGTLDWARLTLQS</sequence>
<evidence type="ECO:0000256" key="3">
    <source>
        <dbReference type="ARBA" id="ARBA00022801"/>
    </source>
</evidence>
<name>A0A918GIE2_9PSEU</name>
<dbReference type="RefSeq" id="WP_189211442.1">
    <property type="nucleotide sequence ID" value="NZ_BMRB01000002.1"/>
</dbReference>
<evidence type="ECO:0000256" key="2">
    <source>
        <dbReference type="ARBA" id="ARBA00022670"/>
    </source>
</evidence>
<comment type="caution">
    <text evidence="5">Lacks conserved residue(s) required for the propagation of feature annotation.</text>
</comment>
<dbReference type="Gene3D" id="3.40.50.200">
    <property type="entry name" value="Peptidase S8/S53 domain"/>
    <property type="match status" value="1"/>
</dbReference>
<proteinExistence type="inferred from homology"/>
<keyword evidence="4" id="KW-0720">Serine protease</keyword>
<dbReference type="PRINTS" id="PR00723">
    <property type="entry name" value="SUBTILISIN"/>
</dbReference>
<reference evidence="8" key="1">
    <citation type="journal article" date="2014" name="Int. J. Syst. Evol. Microbiol.">
        <title>Complete genome sequence of Corynebacterium casei LMG S-19264T (=DSM 44701T), isolated from a smear-ripened cheese.</title>
        <authorList>
            <consortium name="US DOE Joint Genome Institute (JGI-PGF)"/>
            <person name="Walter F."/>
            <person name="Albersmeier A."/>
            <person name="Kalinowski J."/>
            <person name="Ruckert C."/>
        </authorList>
    </citation>
    <scope>NUCLEOTIDE SEQUENCE</scope>
    <source>
        <strain evidence="8">JCM 3276</strain>
    </source>
</reference>
<dbReference type="GO" id="GO:0005509">
    <property type="term" value="F:calcium ion binding"/>
    <property type="evidence" value="ECO:0007669"/>
    <property type="project" value="InterPro"/>
</dbReference>
<accession>A0A918GIE2</accession>
<evidence type="ECO:0000313" key="9">
    <source>
        <dbReference type="Proteomes" id="UP000660680"/>
    </source>
</evidence>
<dbReference type="EMBL" id="BMRB01000002">
    <property type="protein sequence ID" value="GGS37227.1"/>
    <property type="molecule type" value="Genomic_DNA"/>
</dbReference>
<dbReference type="PROSITE" id="PS51892">
    <property type="entry name" value="SUBTILASE"/>
    <property type="match status" value="1"/>
</dbReference>
<reference evidence="8" key="2">
    <citation type="submission" date="2020-09" db="EMBL/GenBank/DDBJ databases">
        <authorList>
            <person name="Sun Q."/>
            <person name="Ohkuma M."/>
        </authorList>
    </citation>
    <scope>NUCLEOTIDE SEQUENCE</scope>
    <source>
        <strain evidence="8">JCM 3276</strain>
    </source>
</reference>
<gene>
    <name evidence="8" type="ORF">GCM10010171_35120</name>
</gene>
<evidence type="ECO:0000259" key="7">
    <source>
        <dbReference type="PROSITE" id="PS51829"/>
    </source>
</evidence>
<dbReference type="InterPro" id="IPR002884">
    <property type="entry name" value="P_dom"/>
</dbReference>
<dbReference type="SUPFAM" id="SSF52743">
    <property type="entry name" value="Subtilisin-like"/>
    <property type="match status" value="1"/>
</dbReference>
<comment type="caution">
    <text evidence="8">The sequence shown here is derived from an EMBL/GenBank/DDBJ whole genome shotgun (WGS) entry which is preliminary data.</text>
</comment>
<dbReference type="Pfam" id="PF00082">
    <property type="entry name" value="Peptidase_S8"/>
    <property type="match status" value="1"/>
</dbReference>
<dbReference type="GO" id="GO:0016020">
    <property type="term" value="C:membrane"/>
    <property type="evidence" value="ECO:0007669"/>
    <property type="project" value="InterPro"/>
</dbReference>
<keyword evidence="6" id="KW-0732">Signal</keyword>
<dbReference type="SUPFAM" id="SSF49785">
    <property type="entry name" value="Galactose-binding domain-like"/>
    <property type="match status" value="1"/>
</dbReference>
<keyword evidence="9" id="KW-1185">Reference proteome</keyword>
<dbReference type="PROSITE" id="PS51829">
    <property type="entry name" value="P_HOMO_B"/>
    <property type="match status" value="1"/>
</dbReference>
<feature type="signal peptide" evidence="6">
    <location>
        <begin position="1"/>
        <end position="20"/>
    </location>
</feature>
<dbReference type="InterPro" id="IPR013783">
    <property type="entry name" value="Ig-like_fold"/>
</dbReference>
<dbReference type="Gene3D" id="2.60.40.10">
    <property type="entry name" value="Immunoglobulins"/>
    <property type="match status" value="1"/>
</dbReference>
<dbReference type="Pfam" id="PF05345">
    <property type="entry name" value="He_PIG"/>
    <property type="match status" value="1"/>
</dbReference>
<feature type="chain" id="PRO_5037148957" description="P/Homo B domain-containing protein" evidence="6">
    <location>
        <begin position="21"/>
        <end position="648"/>
    </location>
</feature>
<evidence type="ECO:0000256" key="6">
    <source>
        <dbReference type="SAM" id="SignalP"/>
    </source>
</evidence>